<protein>
    <submittedName>
        <fullName evidence="1">Uncharacterized protein</fullName>
    </submittedName>
</protein>
<sequence>MKSWHIIGDVPKLIGNNKDLYRCIMQFSEEYREHGLLCLWICFQPVILVFKDKYVHYRIKMVQIEEDVDTILPL</sequence>
<proteinExistence type="predicted"/>
<dbReference type="Proteomes" id="UP001162480">
    <property type="component" value="Chromosome 5"/>
</dbReference>
<reference evidence="1" key="1">
    <citation type="submission" date="2023-08" db="EMBL/GenBank/DDBJ databases">
        <authorList>
            <person name="Alioto T."/>
            <person name="Alioto T."/>
            <person name="Gomez Garrido J."/>
        </authorList>
    </citation>
    <scope>NUCLEOTIDE SEQUENCE</scope>
</reference>
<dbReference type="EMBL" id="OX597818">
    <property type="protein sequence ID" value="CAI9723438.1"/>
    <property type="molecule type" value="Genomic_DNA"/>
</dbReference>
<evidence type="ECO:0000313" key="1">
    <source>
        <dbReference type="EMBL" id="CAI9723438.1"/>
    </source>
</evidence>
<keyword evidence="2" id="KW-1185">Reference proteome</keyword>
<accession>A0AA36AW67</accession>
<name>A0AA36AW67_OCTVU</name>
<dbReference type="AlphaFoldDB" id="A0AA36AW67"/>
<evidence type="ECO:0000313" key="2">
    <source>
        <dbReference type="Proteomes" id="UP001162480"/>
    </source>
</evidence>
<organism evidence="1 2">
    <name type="scientific">Octopus vulgaris</name>
    <name type="common">Common octopus</name>
    <dbReference type="NCBI Taxonomy" id="6645"/>
    <lineage>
        <taxon>Eukaryota</taxon>
        <taxon>Metazoa</taxon>
        <taxon>Spiralia</taxon>
        <taxon>Lophotrochozoa</taxon>
        <taxon>Mollusca</taxon>
        <taxon>Cephalopoda</taxon>
        <taxon>Coleoidea</taxon>
        <taxon>Octopodiformes</taxon>
        <taxon>Octopoda</taxon>
        <taxon>Incirrata</taxon>
        <taxon>Octopodidae</taxon>
        <taxon>Octopus</taxon>
    </lineage>
</organism>
<gene>
    <name evidence="1" type="ORF">OCTVUL_1B025168</name>
</gene>